<feature type="signal peptide" evidence="1">
    <location>
        <begin position="1"/>
        <end position="22"/>
    </location>
</feature>
<dbReference type="Gene3D" id="3.40.190.10">
    <property type="entry name" value="Periplasmic binding protein-like II"/>
    <property type="match status" value="2"/>
</dbReference>
<comment type="caution">
    <text evidence="3">The sequence shown here is derived from an EMBL/GenBank/DDBJ whole genome shotgun (WGS) entry which is preliminary data.</text>
</comment>
<dbReference type="RefSeq" id="WP_069520581.1">
    <property type="nucleotide sequence ID" value="NZ_FOFP01000010.1"/>
</dbReference>
<keyword evidence="4" id="KW-1185">Reference proteome</keyword>
<proteinExistence type="predicted"/>
<organism evidence="3 4">
    <name type="scientific">Pseudomonas cuatrocienegasensis</name>
    <dbReference type="NCBI Taxonomy" id="543360"/>
    <lineage>
        <taxon>Bacteria</taxon>
        <taxon>Pseudomonadati</taxon>
        <taxon>Pseudomonadota</taxon>
        <taxon>Gammaproteobacteria</taxon>
        <taxon>Pseudomonadales</taxon>
        <taxon>Pseudomonadaceae</taxon>
        <taxon>Pseudomonas</taxon>
    </lineage>
</organism>
<sequence>MMRPLRCAWLALLLGLSLPAIATQKLRIVTEELPPFNMTLDGKLTGLCTEIVQAVLDDVGEAAQIQSMPWARAYDIAMNSENVLIYCMARTAAREQQFKWVGTIAQTDWYLFSLDPNLRLNSLDDARSQQIATVKDDAGEEYLTAQGFAVGRNLQSSNKYEHNYEKLVLGRVDLWIANEMNALYLVRHAGQDPTQVLHRALALPDLGTHGLGMAFSLKTPDATVERFRAGLQRLRDSGRYEAITRTWR</sequence>
<reference evidence="3 4" key="1">
    <citation type="submission" date="2016-10" db="EMBL/GenBank/DDBJ databases">
        <authorList>
            <person name="Varghese N."/>
            <person name="Submissions S."/>
        </authorList>
    </citation>
    <scope>NUCLEOTIDE SEQUENCE [LARGE SCALE GENOMIC DNA]</scope>
    <source>
        <strain evidence="3 4">CIP 109853</strain>
    </source>
</reference>
<dbReference type="Pfam" id="PF00497">
    <property type="entry name" value="SBP_bac_3"/>
    <property type="match status" value="1"/>
</dbReference>
<evidence type="ECO:0000259" key="2">
    <source>
        <dbReference type="SMART" id="SM00062"/>
    </source>
</evidence>
<dbReference type="PANTHER" id="PTHR38834:SF3">
    <property type="entry name" value="SOLUTE-BINDING PROTEIN FAMILY 3_N-TERMINAL DOMAIN-CONTAINING PROTEIN"/>
    <property type="match status" value="1"/>
</dbReference>
<feature type="chain" id="PRO_5047232305" evidence="1">
    <location>
        <begin position="23"/>
        <end position="248"/>
    </location>
</feature>
<keyword evidence="1" id="KW-0732">Signal</keyword>
<dbReference type="SMART" id="SM00062">
    <property type="entry name" value="PBPb"/>
    <property type="match status" value="1"/>
</dbReference>
<evidence type="ECO:0000256" key="1">
    <source>
        <dbReference type="SAM" id="SignalP"/>
    </source>
</evidence>
<gene>
    <name evidence="3" type="ORF">SAMN05216600_11026</name>
</gene>
<evidence type="ECO:0000313" key="4">
    <source>
        <dbReference type="Proteomes" id="UP000198512"/>
    </source>
</evidence>
<dbReference type="SUPFAM" id="SSF53850">
    <property type="entry name" value="Periplasmic binding protein-like II"/>
    <property type="match status" value="1"/>
</dbReference>
<feature type="domain" description="Solute-binding protein family 3/N-terminal" evidence="2">
    <location>
        <begin position="25"/>
        <end position="248"/>
    </location>
</feature>
<accession>A0ABY1BGB4</accession>
<dbReference type="InterPro" id="IPR001638">
    <property type="entry name" value="Solute-binding_3/MltF_N"/>
</dbReference>
<protein>
    <submittedName>
        <fullName evidence="3">Polar amino acid transport system substrate-binding protein</fullName>
    </submittedName>
</protein>
<evidence type="ECO:0000313" key="3">
    <source>
        <dbReference type="EMBL" id="SEQ80129.1"/>
    </source>
</evidence>
<dbReference type="PANTHER" id="PTHR38834">
    <property type="entry name" value="PERIPLASMIC SUBSTRATE BINDING PROTEIN FAMILY 3"/>
    <property type="match status" value="1"/>
</dbReference>
<dbReference type="Proteomes" id="UP000198512">
    <property type="component" value="Unassembled WGS sequence"/>
</dbReference>
<name>A0ABY1BGB4_9PSED</name>
<dbReference type="EMBL" id="FOFP01000010">
    <property type="protein sequence ID" value="SEQ80129.1"/>
    <property type="molecule type" value="Genomic_DNA"/>
</dbReference>